<feature type="transmembrane region" description="Helical" evidence="10">
    <location>
        <begin position="12"/>
        <end position="32"/>
    </location>
</feature>
<evidence type="ECO:0000256" key="1">
    <source>
        <dbReference type="ARBA" id="ARBA00004120"/>
    </source>
</evidence>
<evidence type="ECO:0000256" key="9">
    <source>
        <dbReference type="ARBA" id="ARBA00023273"/>
    </source>
</evidence>
<proteinExistence type="predicted"/>
<evidence type="ECO:0000256" key="6">
    <source>
        <dbReference type="ARBA" id="ARBA00022989"/>
    </source>
</evidence>
<keyword evidence="3" id="KW-1003">Cell membrane</keyword>
<keyword evidence="4" id="KW-0963">Cytoplasm</keyword>
<accession>A0A8S3ZFL4</accession>
<evidence type="ECO:0000256" key="2">
    <source>
        <dbReference type="ARBA" id="ARBA00004162"/>
    </source>
</evidence>
<dbReference type="InterPro" id="IPR022076">
    <property type="entry name" value="Limbin"/>
</dbReference>
<feature type="non-terminal residue" evidence="11">
    <location>
        <position position="1"/>
    </location>
</feature>
<dbReference type="Pfam" id="PF12297">
    <property type="entry name" value="EVC2_like"/>
    <property type="match status" value="1"/>
</dbReference>
<evidence type="ECO:0000256" key="4">
    <source>
        <dbReference type="ARBA" id="ARBA00022490"/>
    </source>
</evidence>
<feature type="non-terminal residue" evidence="11">
    <location>
        <position position="447"/>
    </location>
</feature>
<protein>
    <submittedName>
        <fullName evidence="11">Uncharacterized protein</fullName>
    </submittedName>
</protein>
<evidence type="ECO:0000256" key="10">
    <source>
        <dbReference type="SAM" id="Phobius"/>
    </source>
</evidence>
<comment type="subcellular location">
    <subcellularLocation>
        <location evidence="2">Cell membrane</location>
        <topology evidence="2">Single-pass membrane protein</topology>
    </subcellularLocation>
    <subcellularLocation>
        <location evidence="1">Cytoplasm</location>
        <location evidence="1">Cytoskeleton</location>
        <location evidence="1">Cilium basal body</location>
    </subcellularLocation>
</comment>
<evidence type="ECO:0000313" key="12">
    <source>
        <dbReference type="Proteomes" id="UP000678393"/>
    </source>
</evidence>
<reference evidence="11" key="1">
    <citation type="submission" date="2021-04" db="EMBL/GenBank/DDBJ databases">
        <authorList>
            <consortium name="Molecular Ecology Group"/>
        </authorList>
    </citation>
    <scope>NUCLEOTIDE SEQUENCE</scope>
</reference>
<keyword evidence="12" id="KW-1185">Reference proteome</keyword>
<evidence type="ECO:0000256" key="3">
    <source>
        <dbReference type="ARBA" id="ARBA00022475"/>
    </source>
</evidence>
<name>A0A8S3ZFL4_9EUPU</name>
<dbReference type="InterPro" id="IPR026501">
    <property type="entry name" value="Limbin/EVC"/>
</dbReference>
<dbReference type="EMBL" id="CAJHNH020002206">
    <property type="protein sequence ID" value="CAG5125922.1"/>
    <property type="molecule type" value="Genomic_DNA"/>
</dbReference>
<dbReference type="AlphaFoldDB" id="A0A8S3ZFL4"/>
<keyword evidence="8" id="KW-0206">Cytoskeleton</keyword>
<evidence type="ECO:0000313" key="11">
    <source>
        <dbReference type="EMBL" id="CAG5125922.1"/>
    </source>
</evidence>
<gene>
    <name evidence="11" type="ORF">CUNI_LOCUS11480</name>
</gene>
<dbReference type="PANTHER" id="PTHR16795:SF14">
    <property type="entry name" value="LIMBIN"/>
    <property type="match status" value="1"/>
</dbReference>
<keyword evidence="5 10" id="KW-0812">Transmembrane</keyword>
<keyword evidence="9" id="KW-0966">Cell projection</keyword>
<evidence type="ECO:0000256" key="8">
    <source>
        <dbReference type="ARBA" id="ARBA00023212"/>
    </source>
</evidence>
<dbReference type="OrthoDB" id="8852462at2759"/>
<dbReference type="GO" id="GO:0098797">
    <property type="term" value="C:plasma membrane protein complex"/>
    <property type="evidence" value="ECO:0007669"/>
    <property type="project" value="TreeGrafter"/>
</dbReference>
<dbReference type="PANTHER" id="PTHR16795">
    <property type="entry name" value="LIMBIN/ELLIS-VAN CREVELD PROTEIN"/>
    <property type="match status" value="1"/>
</dbReference>
<keyword evidence="6 10" id="KW-1133">Transmembrane helix</keyword>
<dbReference type="Proteomes" id="UP000678393">
    <property type="component" value="Unassembled WGS sequence"/>
</dbReference>
<keyword evidence="7 10" id="KW-0472">Membrane</keyword>
<evidence type="ECO:0000256" key="7">
    <source>
        <dbReference type="ARBA" id="ARBA00023136"/>
    </source>
</evidence>
<sequence length="447" mass="52267">FLIHCPRIREKYVLFFFYSMALSDSILCILTLKDHLQIQREIDNQDIQSTLYIEMDLEAEKVDAAIQASCLLVQGLRYNGDITKTVEDTASSNMQKQLKALTTKMDSDYSKELTALGTDIQAKNKVRFDDLLWKHEEERRKKREMLKDLSTLEKKQTLDAIDQQLQTEMSELTYKITLQQNEEIEKLRKEFAVGKQVGVSDILQHFIEDIVQMGTLNFEKAEWLRKEHKRQQEAIHLLYDDEISRQRMNLEDKVIKRKALALASEIQADCHTESLNLMISLQTMLITNMRKQLSPEKVEVYLNEAKREFQAIKDQMDKEKELKQKDLIKKHDISSQSKTKQAEGPVDPVLYVDGLVKLKSQHRQELFEIDNKIDELQAKELEVVRNQVAENAKQKLMAVEKTLVNKLQSEGMQRDVIDKLMQTHKKEVEKVASRQLTDKQQQEMKLK</sequence>
<dbReference type="GO" id="GO:0060170">
    <property type="term" value="C:ciliary membrane"/>
    <property type="evidence" value="ECO:0007669"/>
    <property type="project" value="TreeGrafter"/>
</dbReference>
<dbReference type="GO" id="GO:0007224">
    <property type="term" value="P:smoothened signaling pathway"/>
    <property type="evidence" value="ECO:0007669"/>
    <property type="project" value="InterPro"/>
</dbReference>
<comment type="caution">
    <text evidence="11">The sequence shown here is derived from an EMBL/GenBank/DDBJ whole genome shotgun (WGS) entry which is preliminary data.</text>
</comment>
<evidence type="ECO:0000256" key="5">
    <source>
        <dbReference type="ARBA" id="ARBA00022692"/>
    </source>
</evidence>
<organism evidence="11 12">
    <name type="scientific">Candidula unifasciata</name>
    <dbReference type="NCBI Taxonomy" id="100452"/>
    <lineage>
        <taxon>Eukaryota</taxon>
        <taxon>Metazoa</taxon>
        <taxon>Spiralia</taxon>
        <taxon>Lophotrochozoa</taxon>
        <taxon>Mollusca</taxon>
        <taxon>Gastropoda</taxon>
        <taxon>Heterobranchia</taxon>
        <taxon>Euthyneura</taxon>
        <taxon>Panpulmonata</taxon>
        <taxon>Eupulmonata</taxon>
        <taxon>Stylommatophora</taxon>
        <taxon>Helicina</taxon>
        <taxon>Helicoidea</taxon>
        <taxon>Geomitridae</taxon>
        <taxon>Candidula</taxon>
    </lineage>
</organism>